<sequence>MDRFESEKISKKIEELLKRAIDEVLCMKNPYDIKKTIVQTVQQKLNTIKDSFTFRSYVSDKTEIKKISYTLSNCDDGMITGKVIVKHAPKPDKAKYGGPGYPGKEDGQLCKYPELNGEIYKWSSFSKKWVKLYDTISRGDSIDPNSISYKMAHNAVFGPIWGQNPNGNDFRSGRHANGGDILGSIDPRQYLGTFTKVSGNALEAIFKFTLNVKSVIEQYVSIKEALGYKNDNSIDKEDIETKEIQKSKNKNDTVSYDLEIKKTDPHRDNLWINSAISTVKGLNNAKKDSTYHVQRSTNHMTITVEIKQKYGY</sequence>
<organism evidence="1 2">
    <name type="scientific">Aquimarina algicola</name>
    <dbReference type="NCBI Taxonomy" id="2589995"/>
    <lineage>
        <taxon>Bacteria</taxon>
        <taxon>Pseudomonadati</taxon>
        <taxon>Bacteroidota</taxon>
        <taxon>Flavobacteriia</taxon>
        <taxon>Flavobacteriales</taxon>
        <taxon>Flavobacteriaceae</taxon>
        <taxon>Aquimarina</taxon>
    </lineage>
</organism>
<protein>
    <submittedName>
        <fullName evidence="1">Uncharacterized protein</fullName>
    </submittedName>
</protein>
<dbReference type="EMBL" id="VFWZ01000009">
    <property type="protein sequence ID" value="TPN82390.1"/>
    <property type="molecule type" value="Genomic_DNA"/>
</dbReference>
<reference evidence="1 2" key="1">
    <citation type="submission" date="2019-06" db="EMBL/GenBank/DDBJ databases">
        <authorList>
            <person name="Meng X."/>
        </authorList>
    </citation>
    <scope>NUCLEOTIDE SEQUENCE [LARGE SCALE GENOMIC DNA]</scope>
    <source>
        <strain evidence="1 2">M625</strain>
    </source>
</reference>
<dbReference type="OrthoDB" id="1159306at2"/>
<gene>
    <name evidence="1" type="ORF">FHK87_23505</name>
</gene>
<dbReference type="RefSeq" id="WP_140597321.1">
    <property type="nucleotide sequence ID" value="NZ_VFWZ01000009.1"/>
</dbReference>
<keyword evidence="2" id="KW-1185">Reference proteome</keyword>
<evidence type="ECO:0000313" key="2">
    <source>
        <dbReference type="Proteomes" id="UP000315540"/>
    </source>
</evidence>
<evidence type="ECO:0000313" key="1">
    <source>
        <dbReference type="EMBL" id="TPN82390.1"/>
    </source>
</evidence>
<name>A0A504J6P6_9FLAO</name>
<dbReference type="AlphaFoldDB" id="A0A504J6P6"/>
<proteinExistence type="predicted"/>
<comment type="caution">
    <text evidence="1">The sequence shown here is derived from an EMBL/GenBank/DDBJ whole genome shotgun (WGS) entry which is preliminary data.</text>
</comment>
<dbReference type="Proteomes" id="UP000315540">
    <property type="component" value="Unassembled WGS sequence"/>
</dbReference>
<accession>A0A504J6P6</accession>